<comment type="caution">
    <text evidence="1">The sequence shown here is derived from an EMBL/GenBank/DDBJ whole genome shotgun (WGS) entry which is preliminary data.</text>
</comment>
<protein>
    <submittedName>
        <fullName evidence="1">Uncharacterized protein</fullName>
    </submittedName>
</protein>
<organism evidence="1 2">
    <name type="scientific">Hibiscus sabdariffa</name>
    <name type="common">roselle</name>
    <dbReference type="NCBI Taxonomy" id="183260"/>
    <lineage>
        <taxon>Eukaryota</taxon>
        <taxon>Viridiplantae</taxon>
        <taxon>Streptophyta</taxon>
        <taxon>Embryophyta</taxon>
        <taxon>Tracheophyta</taxon>
        <taxon>Spermatophyta</taxon>
        <taxon>Magnoliopsida</taxon>
        <taxon>eudicotyledons</taxon>
        <taxon>Gunneridae</taxon>
        <taxon>Pentapetalae</taxon>
        <taxon>rosids</taxon>
        <taxon>malvids</taxon>
        <taxon>Malvales</taxon>
        <taxon>Malvaceae</taxon>
        <taxon>Malvoideae</taxon>
        <taxon>Hibiscus</taxon>
    </lineage>
</organism>
<gene>
    <name evidence="1" type="ORF">V6N12_033061</name>
</gene>
<dbReference type="Proteomes" id="UP001472677">
    <property type="component" value="Unassembled WGS sequence"/>
</dbReference>
<dbReference type="EMBL" id="JBBPBM010000134">
    <property type="protein sequence ID" value="KAK8504809.1"/>
    <property type="molecule type" value="Genomic_DNA"/>
</dbReference>
<keyword evidence="2" id="KW-1185">Reference proteome</keyword>
<accession>A0ABR2BCN6</accession>
<proteinExistence type="predicted"/>
<reference evidence="1 2" key="1">
    <citation type="journal article" date="2024" name="G3 (Bethesda)">
        <title>Genome assembly of Hibiscus sabdariffa L. provides insights into metabolisms of medicinal natural products.</title>
        <authorList>
            <person name="Kim T."/>
        </authorList>
    </citation>
    <scope>NUCLEOTIDE SEQUENCE [LARGE SCALE GENOMIC DNA]</scope>
    <source>
        <strain evidence="1">TK-2024</strain>
        <tissue evidence="1">Old leaves</tissue>
    </source>
</reference>
<name>A0ABR2BCN6_9ROSI</name>
<evidence type="ECO:0000313" key="2">
    <source>
        <dbReference type="Proteomes" id="UP001472677"/>
    </source>
</evidence>
<sequence length="127" mass="14312">MKPIDHDVIYECNIAIQVHPWFVRALLQRSRAFKAVGKTSRAGLPRLHSGLLLFVVLRLLALDLAYLLTETGFGNKTRLPKSVLKPSSGFSKATNNLNRDGQRERSFATSMSVQVRVAIQWRPLKLV</sequence>
<evidence type="ECO:0000313" key="1">
    <source>
        <dbReference type="EMBL" id="KAK8504809.1"/>
    </source>
</evidence>